<evidence type="ECO:0000256" key="1">
    <source>
        <dbReference type="ARBA" id="ARBA00022553"/>
    </source>
</evidence>
<accession>A0A8R2BAR6</accession>
<dbReference type="EnsemblMetazoa" id="XM_008190868.1">
    <property type="protein sequence ID" value="XP_008189090.1"/>
    <property type="gene ID" value="LOC103311279"/>
</dbReference>
<sequence length="114" mass="12701">MLSQQLQNNHHEVLVASNGKEGLALWQKHQAQIDVIITDCTMPEMDGFTMTRHIRQQEANERLGPVPILGLTAMSGFDATKTCLSSGMNTCLTKPLSPEELAQWVERHLHIPPS</sequence>
<dbReference type="GO" id="GO:0000160">
    <property type="term" value="P:phosphorelay signal transduction system"/>
    <property type="evidence" value="ECO:0007669"/>
    <property type="project" value="InterPro"/>
</dbReference>
<dbReference type="PROSITE" id="PS50110">
    <property type="entry name" value="RESPONSE_REGULATORY"/>
    <property type="match status" value="1"/>
</dbReference>
<name>A0A8R2BAR6_ACYPI</name>
<dbReference type="Gene3D" id="3.40.50.2300">
    <property type="match status" value="1"/>
</dbReference>
<dbReference type="AlphaFoldDB" id="A0A8R2BAR6"/>
<evidence type="ECO:0000259" key="3">
    <source>
        <dbReference type="PROSITE" id="PS50110"/>
    </source>
</evidence>
<dbReference type="SMART" id="SM00448">
    <property type="entry name" value="REC"/>
    <property type="match status" value="1"/>
</dbReference>
<dbReference type="SUPFAM" id="SSF52172">
    <property type="entry name" value="CheY-like"/>
    <property type="match status" value="1"/>
</dbReference>
<organism evidence="4">
    <name type="scientific">Acyrthosiphon pisum</name>
    <name type="common">Pea aphid</name>
    <dbReference type="NCBI Taxonomy" id="7029"/>
    <lineage>
        <taxon>Eukaryota</taxon>
        <taxon>Metazoa</taxon>
        <taxon>Ecdysozoa</taxon>
        <taxon>Arthropoda</taxon>
        <taxon>Hexapoda</taxon>
        <taxon>Insecta</taxon>
        <taxon>Pterygota</taxon>
        <taxon>Neoptera</taxon>
        <taxon>Paraneoptera</taxon>
        <taxon>Hemiptera</taxon>
        <taxon>Sternorrhyncha</taxon>
        <taxon>Aphidomorpha</taxon>
        <taxon>Aphidoidea</taxon>
        <taxon>Aphididae</taxon>
        <taxon>Macrosiphini</taxon>
        <taxon>Acyrthosiphon</taxon>
    </lineage>
</organism>
<dbReference type="InterPro" id="IPR001789">
    <property type="entry name" value="Sig_transdc_resp-reg_receiver"/>
</dbReference>
<reference evidence="4" key="1">
    <citation type="submission" date="2022-06" db="UniProtKB">
        <authorList>
            <consortium name="EnsemblMetazoa"/>
        </authorList>
    </citation>
    <scope>IDENTIFICATION</scope>
</reference>
<feature type="modified residue" description="4-aspartylphosphate" evidence="2">
    <location>
        <position position="39"/>
    </location>
</feature>
<dbReference type="CDD" id="cd17546">
    <property type="entry name" value="REC_hyHK_CKI1_RcsC-like"/>
    <property type="match status" value="1"/>
</dbReference>
<dbReference type="PANTHER" id="PTHR45339:SF5">
    <property type="entry name" value="HISTIDINE KINASE"/>
    <property type="match status" value="1"/>
</dbReference>
<feature type="domain" description="Response regulatory" evidence="3">
    <location>
        <begin position="1"/>
        <end position="109"/>
    </location>
</feature>
<keyword evidence="1 2" id="KW-0597">Phosphoprotein</keyword>
<evidence type="ECO:0000256" key="2">
    <source>
        <dbReference type="PROSITE-ProRule" id="PRU00169"/>
    </source>
</evidence>
<dbReference type="InterPro" id="IPR011006">
    <property type="entry name" value="CheY-like_superfamily"/>
</dbReference>
<evidence type="ECO:0000313" key="4">
    <source>
        <dbReference type="EnsemblMetazoa" id="XP_008189090.1"/>
    </source>
</evidence>
<dbReference type="Pfam" id="PF00072">
    <property type="entry name" value="Response_reg"/>
    <property type="match status" value="1"/>
</dbReference>
<proteinExistence type="predicted"/>
<dbReference type="PANTHER" id="PTHR45339">
    <property type="entry name" value="HYBRID SIGNAL TRANSDUCTION HISTIDINE KINASE J"/>
    <property type="match status" value="1"/>
</dbReference>
<protein>
    <recommendedName>
        <fullName evidence="3">Response regulatory domain-containing protein</fullName>
    </recommendedName>
</protein>